<dbReference type="OrthoDB" id="9800872at2"/>
<dbReference type="Proteomes" id="UP000233649">
    <property type="component" value="Unassembled WGS sequence"/>
</dbReference>
<dbReference type="SUPFAM" id="SSF52821">
    <property type="entry name" value="Rhodanese/Cell cycle control phosphatase"/>
    <property type="match status" value="1"/>
</dbReference>
<evidence type="ECO:0000313" key="6">
    <source>
        <dbReference type="Proteomes" id="UP000233649"/>
    </source>
</evidence>
<dbReference type="InterPro" id="IPR001763">
    <property type="entry name" value="Rhodanese-like_dom"/>
</dbReference>
<evidence type="ECO:0000256" key="1">
    <source>
        <dbReference type="SAM" id="SignalP"/>
    </source>
</evidence>
<reference evidence="4 6" key="2">
    <citation type="journal article" date="2017" name="FEMS Microbiol. Ecol.">
        <title>Reconstructed genomes of novel Dehalococcoides mccartyi strains from 1,2,3,4-tetrachlorodibenzo-p-dioxin-dechlorinating enrichment cultures reveal divergent reductive dehalogenase gene profiles.</title>
        <authorList>
            <person name="Dam H.T."/>
            <person name="Vollmers J."/>
            <person name="Kaster A.K."/>
            <person name="Haggblom M.M."/>
        </authorList>
    </citation>
    <scope>NUCLEOTIDE SEQUENCE [LARGE SCALE GENOMIC DNA]</scope>
    <source>
        <strain evidence="4 6">H1-3-2.001</strain>
    </source>
</reference>
<dbReference type="GO" id="GO:0016740">
    <property type="term" value="F:transferase activity"/>
    <property type="evidence" value="ECO:0007669"/>
    <property type="project" value="UniProtKB-KW"/>
</dbReference>
<dbReference type="SMART" id="SM00450">
    <property type="entry name" value="RHOD"/>
    <property type="match status" value="1"/>
</dbReference>
<gene>
    <name evidence="4" type="ORF">CVH13_01535</name>
    <name evidence="3" type="ORF">Dm11a5_1219</name>
</gene>
<dbReference type="PATRIC" id="fig|61435.13.peg.1244"/>
<dbReference type="RefSeq" id="WP_015407911.1">
    <property type="nucleotide sequence ID" value="NZ_AP024514.1"/>
</dbReference>
<dbReference type="InterPro" id="IPR036873">
    <property type="entry name" value="Rhodanese-like_dom_sf"/>
</dbReference>
<dbReference type="AlphaFoldDB" id="A0A142VCV0"/>
<keyword evidence="4" id="KW-0808">Transferase</keyword>
<dbReference type="PANTHER" id="PTHR43031">
    <property type="entry name" value="FAD-DEPENDENT OXIDOREDUCTASE"/>
    <property type="match status" value="1"/>
</dbReference>
<dbReference type="InterPro" id="IPR050229">
    <property type="entry name" value="GlpE_sulfurtransferase"/>
</dbReference>
<keyword evidence="1" id="KW-0732">Signal</keyword>
<feature type="signal peptide" evidence="1">
    <location>
        <begin position="1"/>
        <end position="23"/>
    </location>
</feature>
<evidence type="ECO:0000313" key="3">
    <source>
        <dbReference type="EMBL" id="AMU87045.1"/>
    </source>
</evidence>
<dbReference type="PROSITE" id="PS50206">
    <property type="entry name" value="RHODANESE_3"/>
    <property type="match status" value="1"/>
</dbReference>
<reference evidence="3 5" key="1">
    <citation type="submission" date="2015-03" db="EMBL/GenBank/DDBJ databases">
        <title>Genomic characterization of Dehalococcoides mccartyi strain 11a5, an unusal plasmid-containing chloroethene dechlorinator.</title>
        <authorList>
            <person name="Zhao S."/>
            <person name="Ding C."/>
            <person name="He J."/>
        </authorList>
    </citation>
    <scope>NUCLEOTIDE SEQUENCE [LARGE SCALE GENOMIC DNA]</scope>
    <source>
        <strain evidence="3 5">11a5</strain>
    </source>
</reference>
<dbReference type="Gene3D" id="3.40.250.10">
    <property type="entry name" value="Rhodanese-like domain"/>
    <property type="match status" value="1"/>
</dbReference>
<dbReference type="EMBL" id="CP011127">
    <property type="protein sequence ID" value="AMU87045.1"/>
    <property type="molecule type" value="Genomic_DNA"/>
</dbReference>
<sequence>MSFKRSLTAVLALCMVFTGTLTGCDTDRTDPLDNTDSNLTKVQDISVDEAKDLIDRNTNSTEFVILDVRTPSEYAQGHIAGAVNLDYYASFENSLFALDKNKTYLVYCRSGNRSVSASQLMVDNGFTSIYNMLGGINVWIANGLPLAT</sequence>
<feature type="chain" id="PRO_5007502155" evidence="1">
    <location>
        <begin position="24"/>
        <end position="148"/>
    </location>
</feature>
<proteinExistence type="predicted"/>
<dbReference type="Pfam" id="PF00581">
    <property type="entry name" value="Rhodanese"/>
    <property type="match status" value="1"/>
</dbReference>
<dbReference type="PANTHER" id="PTHR43031:SF1">
    <property type="entry name" value="PYRIDINE NUCLEOTIDE-DISULPHIDE OXIDOREDUCTASE"/>
    <property type="match status" value="1"/>
</dbReference>
<organism evidence="3 5">
    <name type="scientific">Dehalococcoides mccartyi</name>
    <dbReference type="NCBI Taxonomy" id="61435"/>
    <lineage>
        <taxon>Bacteria</taxon>
        <taxon>Bacillati</taxon>
        <taxon>Chloroflexota</taxon>
        <taxon>Dehalococcoidia</taxon>
        <taxon>Dehalococcoidales</taxon>
        <taxon>Dehalococcoidaceae</taxon>
        <taxon>Dehalococcoides</taxon>
    </lineage>
</organism>
<dbReference type="EMBL" id="PHFD01000344">
    <property type="protein sequence ID" value="PKH45378.1"/>
    <property type="molecule type" value="Genomic_DNA"/>
</dbReference>
<evidence type="ECO:0000313" key="4">
    <source>
        <dbReference type="EMBL" id="PKH45378.1"/>
    </source>
</evidence>
<dbReference type="PROSITE" id="PS51257">
    <property type="entry name" value="PROKAR_LIPOPROTEIN"/>
    <property type="match status" value="1"/>
</dbReference>
<name>A0A142VCV0_9CHLR</name>
<accession>A0A142VCV0</accession>
<dbReference type="Proteomes" id="UP000076394">
    <property type="component" value="Chromosome"/>
</dbReference>
<evidence type="ECO:0000313" key="5">
    <source>
        <dbReference type="Proteomes" id="UP000076394"/>
    </source>
</evidence>
<feature type="domain" description="Rhodanese" evidence="2">
    <location>
        <begin position="59"/>
        <end position="148"/>
    </location>
</feature>
<protein>
    <submittedName>
        <fullName evidence="3">Rhodanese-like domain-containing protein</fullName>
    </submittedName>
    <submittedName>
        <fullName evidence="4">Sulfurtransferase</fullName>
    </submittedName>
</protein>
<evidence type="ECO:0000259" key="2">
    <source>
        <dbReference type="PROSITE" id="PS50206"/>
    </source>
</evidence>
<dbReference type="CDD" id="cd00158">
    <property type="entry name" value="RHOD"/>
    <property type="match status" value="1"/>
</dbReference>